<name>A0A1E3X954_9BACT</name>
<dbReference type="PATRIC" id="fig|1872076.5.peg.3236"/>
<dbReference type="GO" id="GO:0016811">
    <property type="term" value="F:hydrolase activity, acting on carbon-nitrogen (but not peptide) bonds, in linear amides"/>
    <property type="evidence" value="ECO:0007669"/>
    <property type="project" value="TreeGrafter"/>
</dbReference>
<organism evidence="1 2">
    <name type="scientific">Candidatus Scalindua rubra</name>
    <dbReference type="NCBI Taxonomy" id="1872076"/>
    <lineage>
        <taxon>Bacteria</taxon>
        <taxon>Pseudomonadati</taxon>
        <taxon>Planctomycetota</taxon>
        <taxon>Candidatus Brocadiia</taxon>
        <taxon>Candidatus Brocadiales</taxon>
        <taxon>Candidatus Scalinduaceae</taxon>
        <taxon>Candidatus Scalindua</taxon>
    </lineage>
</organism>
<comment type="caution">
    <text evidence="1">The sequence shown here is derived from an EMBL/GenBank/DDBJ whole genome shotgun (WGS) entry which is preliminary data.</text>
</comment>
<dbReference type="PANTHER" id="PTHR12993">
    <property type="entry name" value="N-ACETYLGLUCOSAMINYL-PHOSPHATIDYLINOSITOL DE-N-ACETYLASE-RELATED"/>
    <property type="match status" value="1"/>
</dbReference>
<evidence type="ECO:0000313" key="1">
    <source>
        <dbReference type="EMBL" id="ODS32132.1"/>
    </source>
</evidence>
<evidence type="ECO:0008006" key="3">
    <source>
        <dbReference type="Google" id="ProtNLM"/>
    </source>
</evidence>
<evidence type="ECO:0000313" key="2">
    <source>
        <dbReference type="Proteomes" id="UP000094056"/>
    </source>
</evidence>
<dbReference type="PANTHER" id="PTHR12993:SF11">
    <property type="entry name" value="N-ACETYLGLUCOSAMINYL-PHOSPHATIDYLINOSITOL DE-N-ACETYLASE"/>
    <property type="match status" value="1"/>
</dbReference>
<protein>
    <recommendedName>
        <fullName evidence="3">PIG-L family deacetylase</fullName>
    </recommendedName>
</protein>
<dbReference type="InterPro" id="IPR024078">
    <property type="entry name" value="LmbE-like_dom_sf"/>
</dbReference>
<sequence>MNILAIGAHPDDIEFGCGGTLLKYSERGHKVYLLVLSKGSKGGDPEIRQKEQEASARILKVEKLYFSDYVDTEIVQNRDLIIKIENYLGEIEPDFIFVNYFDDTHQDHVSLANSTISATRYIRNVLFYEVPTTQNFTPNVFVDIATVFDKKLKCMKAHVSQVSKTNIEGLSIIEVAESAAHFRGIQGRVKCAEAFHSLRLFINI</sequence>
<accession>A0A1E3X954</accession>
<gene>
    <name evidence="1" type="ORF">SCARUB_02734</name>
</gene>
<dbReference type="AlphaFoldDB" id="A0A1E3X954"/>
<dbReference type="InterPro" id="IPR003737">
    <property type="entry name" value="GlcNAc_PI_deacetylase-related"/>
</dbReference>
<dbReference type="Proteomes" id="UP000094056">
    <property type="component" value="Unassembled WGS sequence"/>
</dbReference>
<dbReference type="EMBL" id="MAYW01000076">
    <property type="protein sequence ID" value="ODS32132.1"/>
    <property type="molecule type" value="Genomic_DNA"/>
</dbReference>
<proteinExistence type="predicted"/>
<dbReference type="SUPFAM" id="SSF102588">
    <property type="entry name" value="LmbE-like"/>
    <property type="match status" value="1"/>
</dbReference>
<dbReference type="Pfam" id="PF02585">
    <property type="entry name" value="PIG-L"/>
    <property type="match status" value="1"/>
</dbReference>
<dbReference type="Gene3D" id="3.40.50.10320">
    <property type="entry name" value="LmbE-like"/>
    <property type="match status" value="1"/>
</dbReference>
<reference evidence="1 2" key="1">
    <citation type="submission" date="2016-07" db="EMBL/GenBank/DDBJ databases">
        <title>Draft genome of Scalindua rubra, obtained from a brine-seawater interface in the Red Sea, sheds light on salt adaptation in anammox bacteria.</title>
        <authorList>
            <person name="Speth D.R."/>
            <person name="Lagkouvardos I."/>
            <person name="Wang Y."/>
            <person name="Qian P.-Y."/>
            <person name="Dutilh B.E."/>
            <person name="Jetten M.S."/>
        </authorList>
    </citation>
    <scope>NUCLEOTIDE SEQUENCE [LARGE SCALE GENOMIC DNA]</scope>
    <source>
        <strain evidence="1">BSI-1</strain>
    </source>
</reference>